<feature type="transmembrane region" description="Helical" evidence="1">
    <location>
        <begin position="127"/>
        <end position="148"/>
    </location>
</feature>
<name>A0A2T7A6R4_TUBBO</name>
<keyword evidence="1" id="KW-0812">Transmembrane</keyword>
<protein>
    <submittedName>
        <fullName evidence="2">Uncharacterized protein</fullName>
    </submittedName>
</protein>
<comment type="caution">
    <text evidence="2">The sequence shown here is derived from an EMBL/GenBank/DDBJ whole genome shotgun (WGS) entry which is preliminary data.</text>
</comment>
<evidence type="ECO:0000313" key="2">
    <source>
        <dbReference type="EMBL" id="PUU83422.1"/>
    </source>
</evidence>
<dbReference type="AlphaFoldDB" id="A0A2T7A6R4"/>
<proteinExistence type="predicted"/>
<sequence>MFTTFQTPSKLRELFMMQSPNTLSPLMIPRQTMFKGHQWDFRKLENNITKATRDLSSRTNANIPNTHRVLMSQIESTPQLLLSEIEANRHKLSLEMAQHHRELMSRMARNSQGPKPQVREYPRLEGFLFGVVLFWVPIVCTMYLQAAFDLVLISTRVQ</sequence>
<reference evidence="2 3" key="1">
    <citation type="submission" date="2017-04" db="EMBL/GenBank/DDBJ databases">
        <title>Draft genome sequence of Tuber borchii Vittad., a whitish edible truffle.</title>
        <authorList>
            <consortium name="DOE Joint Genome Institute"/>
            <person name="Murat C."/>
            <person name="Kuo A."/>
            <person name="Barry K.W."/>
            <person name="Clum A."/>
            <person name="Dockter R.B."/>
            <person name="Fauchery L."/>
            <person name="Iotti M."/>
            <person name="Kohler A."/>
            <person name="Labutti K."/>
            <person name="Lindquist E.A."/>
            <person name="Lipzen A."/>
            <person name="Ohm R.A."/>
            <person name="Wang M."/>
            <person name="Grigoriev I.V."/>
            <person name="Zambonelli A."/>
            <person name="Martin F.M."/>
        </authorList>
    </citation>
    <scope>NUCLEOTIDE SEQUENCE [LARGE SCALE GENOMIC DNA]</scope>
    <source>
        <strain evidence="2 3">Tbo3840</strain>
    </source>
</reference>
<keyword evidence="3" id="KW-1185">Reference proteome</keyword>
<dbReference type="Proteomes" id="UP000244722">
    <property type="component" value="Unassembled WGS sequence"/>
</dbReference>
<evidence type="ECO:0000256" key="1">
    <source>
        <dbReference type="SAM" id="Phobius"/>
    </source>
</evidence>
<organism evidence="2 3">
    <name type="scientific">Tuber borchii</name>
    <name type="common">White truffle</name>
    <dbReference type="NCBI Taxonomy" id="42251"/>
    <lineage>
        <taxon>Eukaryota</taxon>
        <taxon>Fungi</taxon>
        <taxon>Dikarya</taxon>
        <taxon>Ascomycota</taxon>
        <taxon>Pezizomycotina</taxon>
        <taxon>Pezizomycetes</taxon>
        <taxon>Pezizales</taxon>
        <taxon>Tuberaceae</taxon>
        <taxon>Tuber</taxon>
    </lineage>
</organism>
<accession>A0A2T7A6R4</accession>
<keyword evidence="1" id="KW-0472">Membrane</keyword>
<evidence type="ECO:0000313" key="3">
    <source>
        <dbReference type="Proteomes" id="UP000244722"/>
    </source>
</evidence>
<gene>
    <name evidence="2" type="ORF">B9Z19DRAFT_1119243</name>
</gene>
<dbReference type="EMBL" id="NESQ01000012">
    <property type="protein sequence ID" value="PUU83422.1"/>
    <property type="molecule type" value="Genomic_DNA"/>
</dbReference>
<keyword evidence="1" id="KW-1133">Transmembrane helix</keyword>